<comment type="caution">
    <text evidence="1">The sequence shown here is derived from an EMBL/GenBank/DDBJ whole genome shotgun (WGS) entry which is preliminary data.</text>
</comment>
<gene>
    <name evidence="1" type="ORF">H6G05_24870</name>
</gene>
<accession>A0ABR8CIC6</accession>
<sequence length="57" mass="6810">MTLGSYQLADDCLSLGDQFDHQHYEKFLLAARSLLRENFQQHYQAERSMLPHYEHIL</sequence>
<proteinExistence type="predicted"/>
<dbReference type="Proteomes" id="UP000618445">
    <property type="component" value="Unassembled WGS sequence"/>
</dbReference>
<name>A0ABR8CIC6_9CYAN</name>
<evidence type="ECO:0000313" key="2">
    <source>
        <dbReference type="Proteomes" id="UP000618445"/>
    </source>
</evidence>
<keyword evidence="2" id="KW-1185">Reference proteome</keyword>
<reference evidence="1 2" key="1">
    <citation type="journal article" date="2020" name="ISME J.">
        <title>Comparative genomics reveals insights into cyanobacterial evolution and habitat adaptation.</title>
        <authorList>
            <person name="Chen M.Y."/>
            <person name="Teng W.K."/>
            <person name="Zhao L."/>
            <person name="Hu C.X."/>
            <person name="Zhou Y.K."/>
            <person name="Han B.P."/>
            <person name="Song L.R."/>
            <person name="Shu W.S."/>
        </authorList>
    </citation>
    <scope>NUCLEOTIDE SEQUENCE [LARGE SCALE GENOMIC DNA]</scope>
    <source>
        <strain evidence="1 2">FACHB-1050</strain>
    </source>
</reference>
<dbReference type="RefSeq" id="WP_190582666.1">
    <property type="nucleotide sequence ID" value="NZ_CAWPQU010000086.1"/>
</dbReference>
<dbReference type="EMBL" id="JACJQY010000087">
    <property type="protein sequence ID" value="MBD2320053.1"/>
    <property type="molecule type" value="Genomic_DNA"/>
</dbReference>
<evidence type="ECO:0000313" key="1">
    <source>
        <dbReference type="EMBL" id="MBD2320053.1"/>
    </source>
</evidence>
<protein>
    <submittedName>
        <fullName evidence="1">Uncharacterized protein</fullName>
    </submittedName>
</protein>
<organism evidence="1 2">
    <name type="scientific">Phormidium tenue FACHB-1050</name>
    <dbReference type="NCBI Taxonomy" id="2692857"/>
    <lineage>
        <taxon>Bacteria</taxon>
        <taxon>Bacillati</taxon>
        <taxon>Cyanobacteriota</taxon>
        <taxon>Cyanophyceae</taxon>
        <taxon>Oscillatoriophycideae</taxon>
        <taxon>Oscillatoriales</taxon>
        <taxon>Oscillatoriaceae</taxon>
        <taxon>Phormidium</taxon>
    </lineage>
</organism>